<accession>A0ACC3ZA61</accession>
<sequence>MEISNVVVGSTCVPCTPFPRKETSLFCVLDRGYSNSKILKQNWRSSYPPPSILTMPPRPTPRSAPTHFLCIPLVTPSSRSQLSKSLASFRADVTSPESFAIPPDAVRPLGTLHLTLGVMSFPNNEGVEKAIEVLKSLKPREILSGIKPLSTLTPLAGAVQPSTTLEPKPLSITLRGLHSIQPAPKATVLYAPPIDPEGIFRAFCEKLRAVFQEAEVIEKEDRPLLLHATIINTIYVKGGRGKRGTKMTIDARDILDRYDDHVWVEDMPVEKIAICRMGAKQIEGVDDQEYEVEAEIAF</sequence>
<evidence type="ECO:0000313" key="2">
    <source>
        <dbReference type="Proteomes" id="UP000805649"/>
    </source>
</evidence>
<proteinExistence type="predicted"/>
<dbReference type="EMBL" id="VUJX02000002">
    <property type="protein sequence ID" value="KAL0940941.1"/>
    <property type="molecule type" value="Genomic_DNA"/>
</dbReference>
<organism evidence="1 2">
    <name type="scientific">Colletotrichum truncatum</name>
    <name type="common">Anthracnose fungus</name>
    <name type="synonym">Colletotrichum capsici</name>
    <dbReference type="NCBI Taxonomy" id="5467"/>
    <lineage>
        <taxon>Eukaryota</taxon>
        <taxon>Fungi</taxon>
        <taxon>Dikarya</taxon>
        <taxon>Ascomycota</taxon>
        <taxon>Pezizomycotina</taxon>
        <taxon>Sordariomycetes</taxon>
        <taxon>Hypocreomycetidae</taxon>
        <taxon>Glomerellales</taxon>
        <taxon>Glomerellaceae</taxon>
        <taxon>Colletotrichum</taxon>
        <taxon>Colletotrichum truncatum species complex</taxon>
    </lineage>
</organism>
<keyword evidence="2" id="KW-1185">Reference proteome</keyword>
<dbReference type="Proteomes" id="UP000805649">
    <property type="component" value="Unassembled WGS sequence"/>
</dbReference>
<name>A0ACC3ZA61_COLTU</name>
<reference evidence="1 2" key="1">
    <citation type="journal article" date="2020" name="Phytopathology">
        <title>Genome Sequence Resources of Colletotrichum truncatum, C. plurivorum, C. musicola, and C. sojae: Four Species Pathogenic to Soybean (Glycine max).</title>
        <authorList>
            <person name="Rogerio F."/>
            <person name="Boufleur T.R."/>
            <person name="Ciampi-Guillardi M."/>
            <person name="Sukno S.A."/>
            <person name="Thon M.R."/>
            <person name="Massola Junior N.S."/>
            <person name="Baroncelli R."/>
        </authorList>
    </citation>
    <scope>NUCLEOTIDE SEQUENCE [LARGE SCALE GENOMIC DNA]</scope>
    <source>
        <strain evidence="1 2">CMES1059</strain>
    </source>
</reference>
<evidence type="ECO:0000313" key="1">
    <source>
        <dbReference type="EMBL" id="KAL0940941.1"/>
    </source>
</evidence>
<comment type="caution">
    <text evidence="1">The sequence shown here is derived from an EMBL/GenBank/DDBJ whole genome shotgun (WGS) entry which is preliminary data.</text>
</comment>
<gene>
    <name evidence="1" type="ORF">CTRU02_203704</name>
</gene>
<protein>
    <submittedName>
        <fullName evidence="1">Uncharacterized protein</fullName>
    </submittedName>
</protein>